<dbReference type="Proteomes" id="UP001364617">
    <property type="component" value="Unassembled WGS sequence"/>
</dbReference>
<dbReference type="PANTHER" id="PTHR10489">
    <property type="entry name" value="CELL ADHESION MOLECULE"/>
    <property type="match status" value="1"/>
</dbReference>
<keyword evidence="3 9" id="KW-0812">Transmembrane</keyword>
<keyword evidence="5" id="KW-0297">G-protein coupled receptor</keyword>
<dbReference type="InterPro" id="IPR000355">
    <property type="entry name" value="Chemokine_rcpt"/>
</dbReference>
<feature type="transmembrane region" description="Helical" evidence="9">
    <location>
        <begin position="180"/>
        <end position="200"/>
    </location>
</feature>
<feature type="transmembrane region" description="Helical" evidence="9">
    <location>
        <begin position="69"/>
        <end position="89"/>
    </location>
</feature>
<feature type="transmembrane region" description="Helical" evidence="9">
    <location>
        <begin position="268"/>
        <end position="292"/>
    </location>
</feature>
<evidence type="ECO:0000256" key="7">
    <source>
        <dbReference type="ARBA" id="ARBA00023170"/>
    </source>
</evidence>
<name>A0AAN9D3J8_9TELE</name>
<evidence type="ECO:0000313" key="11">
    <source>
        <dbReference type="EMBL" id="KAK7157308.1"/>
    </source>
</evidence>
<evidence type="ECO:0000256" key="9">
    <source>
        <dbReference type="SAM" id="Phobius"/>
    </source>
</evidence>
<evidence type="ECO:0000256" key="1">
    <source>
        <dbReference type="ARBA" id="ARBA00004651"/>
    </source>
</evidence>
<dbReference type="InterPro" id="IPR017452">
    <property type="entry name" value="GPCR_Rhodpsn_7TM"/>
</dbReference>
<dbReference type="SUPFAM" id="SSF81321">
    <property type="entry name" value="Family A G protein-coupled receptor-like"/>
    <property type="match status" value="1"/>
</dbReference>
<evidence type="ECO:0000259" key="10">
    <source>
        <dbReference type="PROSITE" id="PS50262"/>
    </source>
</evidence>
<protein>
    <recommendedName>
        <fullName evidence="10">G-protein coupled receptors family 1 profile domain-containing protein</fullName>
    </recommendedName>
</protein>
<dbReference type="EMBL" id="JAYKXH010000009">
    <property type="protein sequence ID" value="KAK7157308.1"/>
    <property type="molecule type" value="Genomic_DNA"/>
</dbReference>
<evidence type="ECO:0000256" key="5">
    <source>
        <dbReference type="ARBA" id="ARBA00023040"/>
    </source>
</evidence>
<dbReference type="GO" id="GO:0016493">
    <property type="term" value="F:C-C chemokine receptor activity"/>
    <property type="evidence" value="ECO:0007669"/>
    <property type="project" value="TreeGrafter"/>
</dbReference>
<comment type="caution">
    <text evidence="11">The sequence shown here is derived from an EMBL/GenBank/DDBJ whole genome shotgun (WGS) entry which is preliminary data.</text>
</comment>
<organism evidence="11 12">
    <name type="scientific">Phoxinus phoxinus</name>
    <name type="common">Eurasian minnow</name>
    <dbReference type="NCBI Taxonomy" id="58324"/>
    <lineage>
        <taxon>Eukaryota</taxon>
        <taxon>Metazoa</taxon>
        <taxon>Chordata</taxon>
        <taxon>Craniata</taxon>
        <taxon>Vertebrata</taxon>
        <taxon>Euteleostomi</taxon>
        <taxon>Actinopterygii</taxon>
        <taxon>Neopterygii</taxon>
        <taxon>Teleostei</taxon>
        <taxon>Ostariophysi</taxon>
        <taxon>Cypriniformes</taxon>
        <taxon>Leuciscidae</taxon>
        <taxon>Phoxininae</taxon>
        <taxon>Phoxinus</taxon>
    </lineage>
</organism>
<evidence type="ECO:0000256" key="2">
    <source>
        <dbReference type="ARBA" id="ARBA00022475"/>
    </source>
</evidence>
<keyword evidence="4 9" id="KW-1133">Transmembrane helix</keyword>
<dbReference type="GO" id="GO:0006955">
    <property type="term" value="P:immune response"/>
    <property type="evidence" value="ECO:0007669"/>
    <property type="project" value="TreeGrafter"/>
</dbReference>
<dbReference type="InterPro" id="IPR050119">
    <property type="entry name" value="CCR1-9-like"/>
</dbReference>
<dbReference type="FunFam" id="1.20.1070.10:FF:000026">
    <property type="entry name" value="C-C chemokine receptor type 5"/>
    <property type="match status" value="1"/>
</dbReference>
<feature type="transmembrane region" description="Helical" evidence="9">
    <location>
        <begin position="228"/>
        <end position="247"/>
    </location>
</feature>
<keyword evidence="7" id="KW-0675">Receptor</keyword>
<feature type="domain" description="G-protein coupled receptors family 1 profile" evidence="10">
    <location>
        <begin position="80"/>
        <end position="329"/>
    </location>
</feature>
<feature type="transmembrane region" description="Helical" evidence="9">
    <location>
        <begin position="101"/>
        <end position="120"/>
    </location>
</feature>
<keyword evidence="12" id="KW-1185">Reference proteome</keyword>
<dbReference type="PRINTS" id="PR00237">
    <property type="entry name" value="GPCRRHODOPSN"/>
</dbReference>
<dbReference type="GO" id="GO:0019957">
    <property type="term" value="F:C-C chemokine binding"/>
    <property type="evidence" value="ECO:0007669"/>
    <property type="project" value="TreeGrafter"/>
</dbReference>
<evidence type="ECO:0000313" key="12">
    <source>
        <dbReference type="Proteomes" id="UP001364617"/>
    </source>
</evidence>
<evidence type="ECO:0000256" key="8">
    <source>
        <dbReference type="ARBA" id="ARBA00023224"/>
    </source>
</evidence>
<reference evidence="11 12" key="1">
    <citation type="submission" date="2024-02" db="EMBL/GenBank/DDBJ databases">
        <title>Chromosome-level genome assembly of the Eurasian Minnow (Phoxinus phoxinus).</title>
        <authorList>
            <person name="Oriowo T.O."/>
            <person name="Martin S."/>
            <person name="Stange M."/>
            <person name="Chrysostomakis Y."/>
            <person name="Brown T."/>
            <person name="Winkler S."/>
            <person name="Kukowka S."/>
            <person name="Myers E.W."/>
            <person name="Bohne A."/>
        </authorList>
    </citation>
    <scope>NUCLEOTIDE SEQUENCE [LARGE SCALE GENOMIC DNA]</scope>
    <source>
        <strain evidence="11">ZFMK-TIS-60720</strain>
        <tissue evidence="11">Whole Organism</tissue>
    </source>
</reference>
<evidence type="ECO:0000256" key="4">
    <source>
        <dbReference type="ARBA" id="ARBA00022989"/>
    </source>
</evidence>
<gene>
    <name evidence="11" type="ORF">R3I93_008706</name>
</gene>
<dbReference type="GO" id="GO:0009897">
    <property type="term" value="C:external side of plasma membrane"/>
    <property type="evidence" value="ECO:0007669"/>
    <property type="project" value="TreeGrafter"/>
</dbReference>
<dbReference type="InterPro" id="IPR000276">
    <property type="entry name" value="GPCR_Rhodpsn"/>
</dbReference>
<dbReference type="PRINTS" id="PR00657">
    <property type="entry name" value="CCCHEMOKINER"/>
</dbReference>
<comment type="subcellular location">
    <subcellularLocation>
        <location evidence="1">Cell membrane</location>
        <topology evidence="1">Multi-pass membrane protein</topology>
    </subcellularLocation>
</comment>
<dbReference type="GO" id="GO:0019722">
    <property type="term" value="P:calcium-mediated signaling"/>
    <property type="evidence" value="ECO:0007669"/>
    <property type="project" value="TreeGrafter"/>
</dbReference>
<keyword evidence="6 9" id="KW-0472">Membrane</keyword>
<sequence>METTSTDIYADYYNYKREEIPGGPCYNCNTAAVTEGYDEYYDQTQEVISGTSCNNVNAKAFSEVFLPTLYSIVFIVGFIGNGLVVWVLIRYRQKKNMTDVCFFNLALSDLLFLVSLPFWAHGAIDEWIFGKFMCHTITGFFMIGLYGSIFFMVLMTLDHYVDIVHAHSLFSRNRSAKMRLILASFVWMLSLFASIPNIIFAKEKNDSGIKTSCGTDFPEGTAWMSLTYLQMNLLSLIIPLIIMSFCYSRIIPTLLSIKLQQRHKVIRLILAVVAVYFLFWTPYNIVMFLMFLQRKGYLLSCSWHTNLSLAMQSVETIALSHCCLNPIIYAFAGQKFRRAVLKVLKDQFPFCFTNCTNLSRQLSERRSF</sequence>
<proteinExistence type="predicted"/>
<dbReference type="GO" id="GO:0007204">
    <property type="term" value="P:positive regulation of cytosolic calcium ion concentration"/>
    <property type="evidence" value="ECO:0007669"/>
    <property type="project" value="TreeGrafter"/>
</dbReference>
<dbReference type="AlphaFoldDB" id="A0AAN9D3J8"/>
<feature type="transmembrane region" description="Helical" evidence="9">
    <location>
        <begin position="140"/>
        <end position="160"/>
    </location>
</feature>
<dbReference type="PANTHER" id="PTHR10489:SF686">
    <property type="entry name" value="C-C CHEMOKINE RECEPTOR TYPE 5"/>
    <property type="match status" value="1"/>
</dbReference>
<accession>A0AAN9D3J8</accession>
<dbReference type="CDD" id="cd14984">
    <property type="entry name" value="7tmA_Chemokine_R"/>
    <property type="match status" value="1"/>
</dbReference>
<keyword evidence="8" id="KW-0807">Transducer</keyword>
<evidence type="ECO:0000256" key="6">
    <source>
        <dbReference type="ARBA" id="ARBA00023136"/>
    </source>
</evidence>
<feature type="transmembrane region" description="Helical" evidence="9">
    <location>
        <begin position="312"/>
        <end position="332"/>
    </location>
</feature>
<dbReference type="PROSITE" id="PS50262">
    <property type="entry name" value="G_PROTEIN_RECEP_F1_2"/>
    <property type="match status" value="1"/>
</dbReference>
<keyword evidence="2" id="KW-1003">Cell membrane</keyword>
<dbReference type="GO" id="GO:0060326">
    <property type="term" value="P:cell chemotaxis"/>
    <property type="evidence" value="ECO:0007669"/>
    <property type="project" value="TreeGrafter"/>
</dbReference>
<dbReference type="Gene3D" id="1.20.1070.10">
    <property type="entry name" value="Rhodopsin 7-helix transmembrane proteins"/>
    <property type="match status" value="1"/>
</dbReference>
<dbReference type="Pfam" id="PF00001">
    <property type="entry name" value="7tm_1"/>
    <property type="match status" value="1"/>
</dbReference>
<evidence type="ECO:0000256" key="3">
    <source>
        <dbReference type="ARBA" id="ARBA00022692"/>
    </source>
</evidence>